<dbReference type="InterPro" id="IPR027417">
    <property type="entry name" value="P-loop_NTPase"/>
</dbReference>
<accession>A0A166MF62</accession>
<dbReference type="PANTHER" id="PTHR13710:SF154">
    <property type="entry name" value="RECQ HELICASE, PUTATIVE (AFU_ORTHOLOGUE AFUA_6G14720)-RELATED"/>
    <property type="match status" value="1"/>
</dbReference>
<comment type="similarity">
    <text evidence="1">Belongs to the helicase family. RecQ subfamily.</text>
</comment>
<reference evidence="6 7" key="1">
    <citation type="journal article" date="2016" name="Mol. Biol. Evol.">
        <title>Comparative Genomics of Early-Diverging Mushroom-Forming Fungi Provides Insights into the Origins of Lignocellulose Decay Capabilities.</title>
        <authorList>
            <person name="Nagy L.G."/>
            <person name="Riley R."/>
            <person name="Tritt A."/>
            <person name="Adam C."/>
            <person name="Daum C."/>
            <person name="Floudas D."/>
            <person name="Sun H."/>
            <person name="Yadav J.S."/>
            <person name="Pangilinan J."/>
            <person name="Larsson K.H."/>
            <person name="Matsuura K."/>
            <person name="Barry K."/>
            <person name="Labutti K."/>
            <person name="Kuo R."/>
            <person name="Ohm R.A."/>
            <person name="Bhattacharya S.S."/>
            <person name="Shirouzu T."/>
            <person name="Yoshinaga Y."/>
            <person name="Martin F.M."/>
            <person name="Grigoriev I.V."/>
            <person name="Hibbett D.S."/>
        </authorList>
    </citation>
    <scope>NUCLEOTIDE SEQUENCE [LARGE SCALE GENOMIC DNA]</scope>
    <source>
        <strain evidence="6 7">HHB12029</strain>
    </source>
</reference>
<gene>
    <name evidence="6" type="ORF">EXIGLDRAFT_784498</name>
</gene>
<evidence type="ECO:0000259" key="5">
    <source>
        <dbReference type="PROSITE" id="PS51194"/>
    </source>
</evidence>
<feature type="domain" description="Helicase C-terminal" evidence="5">
    <location>
        <begin position="9"/>
        <end position="172"/>
    </location>
</feature>
<dbReference type="PANTHER" id="PTHR13710">
    <property type="entry name" value="DNA HELICASE RECQ FAMILY MEMBER"/>
    <property type="match status" value="1"/>
</dbReference>
<evidence type="ECO:0000313" key="6">
    <source>
        <dbReference type="EMBL" id="KZV77963.1"/>
    </source>
</evidence>
<dbReference type="EMBL" id="KV427287">
    <property type="protein sequence ID" value="KZV77963.1"/>
    <property type="molecule type" value="Genomic_DNA"/>
</dbReference>
<name>A0A166MF62_EXIGL</name>
<dbReference type="EC" id="5.6.2.4" evidence="3"/>
<dbReference type="SUPFAM" id="SSF52540">
    <property type="entry name" value="P-loop containing nucleoside triphosphate hydrolases"/>
    <property type="match status" value="1"/>
</dbReference>
<dbReference type="STRING" id="1314781.A0A166MF62"/>
<dbReference type="GO" id="GO:0016787">
    <property type="term" value="F:hydrolase activity"/>
    <property type="evidence" value="ECO:0007669"/>
    <property type="project" value="UniProtKB-KW"/>
</dbReference>
<organism evidence="6 7">
    <name type="scientific">Exidia glandulosa HHB12029</name>
    <dbReference type="NCBI Taxonomy" id="1314781"/>
    <lineage>
        <taxon>Eukaryota</taxon>
        <taxon>Fungi</taxon>
        <taxon>Dikarya</taxon>
        <taxon>Basidiomycota</taxon>
        <taxon>Agaricomycotina</taxon>
        <taxon>Agaricomycetes</taxon>
        <taxon>Auriculariales</taxon>
        <taxon>Exidiaceae</taxon>
        <taxon>Exidia</taxon>
    </lineage>
</organism>
<feature type="region of interest" description="Disordered" evidence="4">
    <location>
        <begin position="185"/>
        <end position="208"/>
    </location>
</feature>
<dbReference type="GO" id="GO:0005694">
    <property type="term" value="C:chromosome"/>
    <property type="evidence" value="ECO:0007669"/>
    <property type="project" value="TreeGrafter"/>
</dbReference>
<feature type="compositionally biased region" description="Pro residues" evidence="4">
    <location>
        <begin position="185"/>
        <end position="201"/>
    </location>
</feature>
<dbReference type="PROSITE" id="PS51194">
    <property type="entry name" value="HELICASE_CTER"/>
    <property type="match status" value="1"/>
</dbReference>
<keyword evidence="6" id="KW-0378">Hydrolase</keyword>
<protein>
    <recommendedName>
        <fullName evidence="3">DNA 3'-5' helicase</fullName>
        <ecNumber evidence="3">5.6.2.4</ecNumber>
    </recommendedName>
</protein>
<keyword evidence="7" id="KW-1185">Reference proteome</keyword>
<dbReference type="Pfam" id="PF00271">
    <property type="entry name" value="Helicase_C"/>
    <property type="match status" value="1"/>
</dbReference>
<comment type="catalytic activity">
    <reaction evidence="2">
        <text>Couples ATP hydrolysis with the unwinding of duplex DNA by translocating in the 3'-5' direction.</text>
        <dbReference type="EC" id="5.6.2.4"/>
    </reaction>
</comment>
<dbReference type="GO" id="GO:0000724">
    <property type="term" value="P:double-strand break repair via homologous recombination"/>
    <property type="evidence" value="ECO:0007669"/>
    <property type="project" value="TreeGrafter"/>
</dbReference>
<dbReference type="Proteomes" id="UP000077266">
    <property type="component" value="Unassembled WGS sequence"/>
</dbReference>
<dbReference type="InterPro" id="IPR001650">
    <property type="entry name" value="Helicase_C-like"/>
</dbReference>
<dbReference type="SMART" id="SM00490">
    <property type="entry name" value="HELICc"/>
    <property type="match status" value="1"/>
</dbReference>
<dbReference type="InParanoid" id="A0A166MF62"/>
<evidence type="ECO:0000256" key="3">
    <source>
        <dbReference type="ARBA" id="ARBA00034808"/>
    </source>
</evidence>
<dbReference type="AlphaFoldDB" id="A0A166MF62"/>
<dbReference type="OrthoDB" id="2507344at2759"/>
<dbReference type="Gene3D" id="3.40.50.300">
    <property type="entry name" value="P-loop containing nucleotide triphosphate hydrolases"/>
    <property type="match status" value="1"/>
</dbReference>
<evidence type="ECO:0000256" key="1">
    <source>
        <dbReference type="ARBA" id="ARBA00005446"/>
    </source>
</evidence>
<dbReference type="GO" id="GO:0043138">
    <property type="term" value="F:3'-5' DNA helicase activity"/>
    <property type="evidence" value="ECO:0007669"/>
    <property type="project" value="UniProtKB-EC"/>
</dbReference>
<dbReference type="GO" id="GO:0005737">
    <property type="term" value="C:cytoplasm"/>
    <property type="evidence" value="ECO:0007669"/>
    <property type="project" value="TreeGrafter"/>
</dbReference>
<evidence type="ECO:0000256" key="4">
    <source>
        <dbReference type="SAM" id="MobiDB-lite"/>
    </source>
</evidence>
<sequence>MPRPSFAQHIQALILRLLPDGFKGIVFTRSRSEADAMAKELDCDSFHSGKTGAQLGEALARWERGRVKIIVATTLLGTGYHTDNVRLTVCVGAPYNYIAYSQATGRGGRNETYAEAHTLLDSVEAAMGAPARDEFGSALLMQHLTNPSICLREGMETFLDGHGQPCSTQPYNHVPCARCDPDYIPPPPGEPPALRAPPPPRPRPEPTASEFSTQLHVDYDVLLNARVAQLDYQHRLQTDEQLKIILDCLRVICINCWLQSRAQITTHTSQTCPHRLNYYYATVNTSSGPQQLATLKARLNFAGTSVCRWCWCPRGVILHARQASTEQDCIYRTVIPDVLFGFFMFHRQVLASDPSFDTITFSSTFDQYWASLKDVLVQTHRPFAITVFIRACDHLFTLH</sequence>
<evidence type="ECO:0000256" key="2">
    <source>
        <dbReference type="ARBA" id="ARBA00034617"/>
    </source>
</evidence>
<evidence type="ECO:0000313" key="7">
    <source>
        <dbReference type="Proteomes" id="UP000077266"/>
    </source>
</evidence>
<proteinExistence type="inferred from homology"/>
<dbReference type="GO" id="GO:0009378">
    <property type="term" value="F:four-way junction helicase activity"/>
    <property type="evidence" value="ECO:0007669"/>
    <property type="project" value="TreeGrafter"/>
</dbReference>